<evidence type="ECO:0000313" key="2">
    <source>
        <dbReference type="Proteomes" id="UP000053989"/>
    </source>
</evidence>
<name>A0A0C3D5B2_9AGAM</name>
<dbReference type="HOGENOM" id="CLU_1451018_0_0_1"/>
<reference evidence="1 2" key="1">
    <citation type="submission" date="2014-04" db="EMBL/GenBank/DDBJ databases">
        <authorList>
            <consortium name="DOE Joint Genome Institute"/>
            <person name="Kuo A."/>
            <person name="Kohler A."/>
            <person name="Nagy L.G."/>
            <person name="Floudas D."/>
            <person name="Copeland A."/>
            <person name="Barry K.W."/>
            <person name="Cichocki N."/>
            <person name="Veneault-Fourrey C."/>
            <person name="LaButti K."/>
            <person name="Lindquist E.A."/>
            <person name="Lipzen A."/>
            <person name="Lundell T."/>
            <person name="Morin E."/>
            <person name="Murat C."/>
            <person name="Sun H."/>
            <person name="Tunlid A."/>
            <person name="Henrissat B."/>
            <person name="Grigoriev I.V."/>
            <person name="Hibbett D.S."/>
            <person name="Martin F."/>
            <person name="Nordberg H.P."/>
            <person name="Cantor M.N."/>
            <person name="Hua S.X."/>
        </authorList>
    </citation>
    <scope>NUCLEOTIDE SEQUENCE [LARGE SCALE GENOMIC DNA]</scope>
    <source>
        <strain evidence="1 2">Foug A</strain>
    </source>
</reference>
<proteinExistence type="predicted"/>
<feature type="non-terminal residue" evidence="1">
    <location>
        <position position="1"/>
    </location>
</feature>
<sequence>NRLFNYVNRHYVKQAVNEDKGWLTLGDMLNTVAKSIQKGHTHEQITQRLKDRCLDELKKWGYEVGGLPEKLAEAELCAGAASSLDRVIPLEALALHRFRTKFVEPLLVALNMKGKRRSGALPANGPKMNLSGRLAHVVGELLDVQGGNSGQRHGLASDLAAMLHAVGVQQTHPIHKKLDKFLANGHQ</sequence>
<keyword evidence="2" id="KW-1185">Reference proteome</keyword>
<evidence type="ECO:0000313" key="1">
    <source>
        <dbReference type="EMBL" id="KIM51286.1"/>
    </source>
</evidence>
<organism evidence="1 2">
    <name type="scientific">Scleroderma citrinum Foug A</name>
    <dbReference type="NCBI Taxonomy" id="1036808"/>
    <lineage>
        <taxon>Eukaryota</taxon>
        <taxon>Fungi</taxon>
        <taxon>Dikarya</taxon>
        <taxon>Basidiomycota</taxon>
        <taxon>Agaricomycotina</taxon>
        <taxon>Agaricomycetes</taxon>
        <taxon>Agaricomycetidae</taxon>
        <taxon>Boletales</taxon>
        <taxon>Sclerodermatineae</taxon>
        <taxon>Sclerodermataceae</taxon>
        <taxon>Scleroderma</taxon>
    </lineage>
</organism>
<dbReference type="AlphaFoldDB" id="A0A0C3D5B2"/>
<dbReference type="InParanoid" id="A0A0C3D5B2"/>
<dbReference type="EMBL" id="KN822269">
    <property type="protein sequence ID" value="KIM51286.1"/>
    <property type="molecule type" value="Genomic_DNA"/>
</dbReference>
<gene>
    <name evidence="1" type="ORF">SCLCIDRAFT_143590</name>
</gene>
<protein>
    <submittedName>
        <fullName evidence="1">Uncharacterized protein</fullName>
    </submittedName>
</protein>
<reference evidence="2" key="2">
    <citation type="submission" date="2015-01" db="EMBL/GenBank/DDBJ databases">
        <title>Evolutionary Origins and Diversification of the Mycorrhizal Mutualists.</title>
        <authorList>
            <consortium name="DOE Joint Genome Institute"/>
            <consortium name="Mycorrhizal Genomics Consortium"/>
            <person name="Kohler A."/>
            <person name="Kuo A."/>
            <person name="Nagy L.G."/>
            <person name="Floudas D."/>
            <person name="Copeland A."/>
            <person name="Barry K.W."/>
            <person name="Cichocki N."/>
            <person name="Veneault-Fourrey C."/>
            <person name="LaButti K."/>
            <person name="Lindquist E.A."/>
            <person name="Lipzen A."/>
            <person name="Lundell T."/>
            <person name="Morin E."/>
            <person name="Murat C."/>
            <person name="Riley R."/>
            <person name="Ohm R."/>
            <person name="Sun H."/>
            <person name="Tunlid A."/>
            <person name="Henrissat B."/>
            <person name="Grigoriev I.V."/>
            <person name="Hibbett D.S."/>
            <person name="Martin F."/>
        </authorList>
    </citation>
    <scope>NUCLEOTIDE SEQUENCE [LARGE SCALE GENOMIC DNA]</scope>
    <source>
        <strain evidence="2">Foug A</strain>
    </source>
</reference>
<dbReference type="OrthoDB" id="27073at2759"/>
<dbReference type="Proteomes" id="UP000053989">
    <property type="component" value="Unassembled WGS sequence"/>
</dbReference>
<dbReference type="STRING" id="1036808.A0A0C3D5B2"/>
<accession>A0A0C3D5B2</accession>